<gene>
    <name evidence="3" type="ORF">SAMN05216259_10231</name>
</gene>
<evidence type="ECO:0000313" key="3">
    <source>
        <dbReference type="EMBL" id="SDM92793.1"/>
    </source>
</evidence>
<proteinExistence type="predicted"/>
<name>A0A1G9X903_9ACTN</name>
<feature type="compositionally biased region" description="Low complexity" evidence="1">
    <location>
        <begin position="74"/>
        <end position="91"/>
    </location>
</feature>
<dbReference type="InterPro" id="IPR011330">
    <property type="entry name" value="Glyco_hydro/deAcase_b/a-brl"/>
</dbReference>
<dbReference type="InterPro" id="IPR052740">
    <property type="entry name" value="CE4"/>
</dbReference>
<reference evidence="3 4" key="1">
    <citation type="submission" date="2016-10" db="EMBL/GenBank/DDBJ databases">
        <authorList>
            <person name="de Groot N.N."/>
        </authorList>
    </citation>
    <scope>NUCLEOTIDE SEQUENCE [LARGE SCALE GENOMIC DNA]</scope>
    <source>
        <strain evidence="3 4">CGMCC 4.2022</strain>
    </source>
</reference>
<keyword evidence="2" id="KW-0472">Membrane</keyword>
<dbReference type="Gene3D" id="3.20.20.370">
    <property type="entry name" value="Glycoside hydrolase/deacetylase"/>
    <property type="match status" value="1"/>
</dbReference>
<feature type="transmembrane region" description="Helical" evidence="2">
    <location>
        <begin position="114"/>
        <end position="133"/>
    </location>
</feature>
<feature type="compositionally biased region" description="Polar residues" evidence="1">
    <location>
        <begin position="160"/>
        <end position="185"/>
    </location>
</feature>
<organism evidence="3 4">
    <name type="scientific">Actinacidiphila guanduensis</name>
    <dbReference type="NCBI Taxonomy" id="310781"/>
    <lineage>
        <taxon>Bacteria</taxon>
        <taxon>Bacillati</taxon>
        <taxon>Actinomycetota</taxon>
        <taxon>Actinomycetes</taxon>
        <taxon>Kitasatosporales</taxon>
        <taxon>Streptomycetaceae</taxon>
        <taxon>Actinacidiphila</taxon>
    </lineage>
</organism>
<feature type="region of interest" description="Disordered" evidence="1">
    <location>
        <begin position="138"/>
        <end position="198"/>
    </location>
</feature>
<dbReference type="PANTHER" id="PTHR45985:SF3">
    <property type="entry name" value="CHITIN DEACETYLASE-LIKE 4"/>
    <property type="match status" value="1"/>
</dbReference>
<protein>
    <recommendedName>
        <fullName evidence="5">Lipoprotein</fullName>
    </recommendedName>
</protein>
<dbReference type="AlphaFoldDB" id="A0A1G9X903"/>
<evidence type="ECO:0000256" key="2">
    <source>
        <dbReference type="SAM" id="Phobius"/>
    </source>
</evidence>
<keyword evidence="2" id="KW-0812">Transmembrane</keyword>
<feature type="compositionally biased region" description="Acidic residues" evidence="1">
    <location>
        <begin position="55"/>
        <end position="73"/>
    </location>
</feature>
<dbReference type="SUPFAM" id="SSF88713">
    <property type="entry name" value="Glycoside hydrolase/deacetylase"/>
    <property type="match status" value="1"/>
</dbReference>
<keyword evidence="2" id="KW-1133">Transmembrane helix</keyword>
<dbReference type="STRING" id="310781.SAMN05216259_10231"/>
<feature type="region of interest" description="Disordered" evidence="1">
    <location>
        <begin position="1"/>
        <end position="108"/>
    </location>
</feature>
<dbReference type="GO" id="GO:0005975">
    <property type="term" value="P:carbohydrate metabolic process"/>
    <property type="evidence" value="ECO:0007669"/>
    <property type="project" value="InterPro"/>
</dbReference>
<dbReference type="PANTHER" id="PTHR45985">
    <property type="match status" value="1"/>
</dbReference>
<dbReference type="EMBL" id="FNIE01000002">
    <property type="protein sequence ID" value="SDM92793.1"/>
    <property type="molecule type" value="Genomic_DNA"/>
</dbReference>
<accession>A0A1G9X903</accession>
<dbReference type="Proteomes" id="UP000199341">
    <property type="component" value="Unassembled WGS sequence"/>
</dbReference>
<evidence type="ECO:0000256" key="1">
    <source>
        <dbReference type="SAM" id="MobiDB-lite"/>
    </source>
</evidence>
<evidence type="ECO:0008006" key="5">
    <source>
        <dbReference type="Google" id="ProtNLM"/>
    </source>
</evidence>
<keyword evidence="4" id="KW-1185">Reference proteome</keyword>
<evidence type="ECO:0000313" key="4">
    <source>
        <dbReference type="Proteomes" id="UP000199341"/>
    </source>
</evidence>
<sequence>MGTNDRETQQDPGQEGEQEEARNREHEGEPEATRGRGEERGPGPDARQQPGPEQADSEPEEPEPGGEAAEEAPGEPAQGTAAEPTAAAHAAEAPEEPAPAKAAGPGRRRWKRGAVAGAAASGLAIAIAVVLVATGTGGDGGGKAHAAEHPPRTPVRHAPTASSTPSWDGTTQLIGDGSTSYTGPQPHQPVPQKLKPGEKPPQFVVFSWDGALEGDDHMFSRFRELAKSNHANMTFFLSGIYLLPKDKRTLYHPPRHAPGASAIDFPTDQHIKWTLSQLSQAWEDGDEIGTHFNGHFCAPDPGAGGTWSTQEWKSEISQAYSFVQNWKTNTGFTKLPALPFDYAQELVGGRAPCLEGQKNLLPAEKSLGWRYDASSPGDFQLWPAKKDGVWDFPLQLVPYPGKDFQALSMDFNFLYNQSGGDVTEGDPAKYPQWEKETREGYLNGFERVYNGSRAPLFIGNHFEDWNGQIYMQAVADVVKDVCTKKGVRCVSFKELCDWLDAQDPAVLAKLRDLDPGESPDWSTFITK</sequence>
<feature type="compositionally biased region" description="Basic and acidic residues" evidence="1">
    <location>
        <begin position="19"/>
        <end position="42"/>
    </location>
</feature>